<evidence type="ECO:0000256" key="1">
    <source>
        <dbReference type="SAM" id="MobiDB-lite"/>
    </source>
</evidence>
<evidence type="ECO:0000313" key="3">
    <source>
        <dbReference type="Proteomes" id="UP001328107"/>
    </source>
</evidence>
<proteinExistence type="predicted"/>
<feature type="non-terminal residue" evidence="2">
    <location>
        <position position="1"/>
    </location>
</feature>
<feature type="compositionally biased region" description="Polar residues" evidence="1">
    <location>
        <begin position="61"/>
        <end position="71"/>
    </location>
</feature>
<protein>
    <submittedName>
        <fullName evidence="2">Uncharacterized protein</fullName>
    </submittedName>
</protein>
<sequence>EFIYFFRKKLNYPNQLTPLFLAFSFSPPPPLLFHSTPRHGRFSTMGCKASKKKEPVPMGTGATTPETMKNT</sequence>
<evidence type="ECO:0000313" key="2">
    <source>
        <dbReference type="EMBL" id="GMR48811.1"/>
    </source>
</evidence>
<name>A0AAN5I2P0_9BILA</name>
<comment type="caution">
    <text evidence="2">The sequence shown here is derived from an EMBL/GenBank/DDBJ whole genome shotgun (WGS) entry which is preliminary data.</text>
</comment>
<dbReference type="AlphaFoldDB" id="A0AAN5I2P0"/>
<dbReference type="EMBL" id="BTRK01000004">
    <property type="protein sequence ID" value="GMR48811.1"/>
    <property type="molecule type" value="Genomic_DNA"/>
</dbReference>
<gene>
    <name evidence="2" type="ORF">PMAYCL1PPCAC_19006</name>
</gene>
<organism evidence="2 3">
    <name type="scientific">Pristionchus mayeri</name>
    <dbReference type="NCBI Taxonomy" id="1317129"/>
    <lineage>
        <taxon>Eukaryota</taxon>
        <taxon>Metazoa</taxon>
        <taxon>Ecdysozoa</taxon>
        <taxon>Nematoda</taxon>
        <taxon>Chromadorea</taxon>
        <taxon>Rhabditida</taxon>
        <taxon>Rhabditina</taxon>
        <taxon>Diplogasteromorpha</taxon>
        <taxon>Diplogasteroidea</taxon>
        <taxon>Neodiplogasteridae</taxon>
        <taxon>Pristionchus</taxon>
    </lineage>
</organism>
<feature type="region of interest" description="Disordered" evidence="1">
    <location>
        <begin position="43"/>
        <end position="71"/>
    </location>
</feature>
<feature type="non-terminal residue" evidence="2">
    <location>
        <position position="71"/>
    </location>
</feature>
<keyword evidence="3" id="KW-1185">Reference proteome</keyword>
<accession>A0AAN5I2P0</accession>
<dbReference type="Proteomes" id="UP001328107">
    <property type="component" value="Unassembled WGS sequence"/>
</dbReference>
<reference evidence="3" key="1">
    <citation type="submission" date="2022-10" db="EMBL/GenBank/DDBJ databases">
        <title>Genome assembly of Pristionchus species.</title>
        <authorList>
            <person name="Yoshida K."/>
            <person name="Sommer R.J."/>
        </authorList>
    </citation>
    <scope>NUCLEOTIDE SEQUENCE [LARGE SCALE GENOMIC DNA]</scope>
    <source>
        <strain evidence="3">RS5460</strain>
    </source>
</reference>